<dbReference type="PANTHER" id="PTHR28585:SF1">
    <property type="entry name" value="TUBEROINFUNDIBULAR PEPTIDE OF 39 RESIDUES"/>
    <property type="match status" value="1"/>
</dbReference>
<keyword evidence="4" id="KW-0964">Secreted</keyword>
<dbReference type="KEGG" id="xla:108697991"/>
<dbReference type="RefSeq" id="XP_018083933.2">
    <property type="nucleotide sequence ID" value="XM_018228444.2"/>
</dbReference>
<comment type="similarity">
    <text evidence="2">Belongs to the parathyroid hormone family.</text>
</comment>
<reference evidence="11" key="1">
    <citation type="submission" date="2025-08" db="UniProtKB">
        <authorList>
            <consortium name="RefSeq"/>
        </authorList>
    </citation>
    <scope>IDENTIFICATION</scope>
    <source>
        <strain evidence="11">J_2021</strain>
        <tissue evidence="11">Erythrocytes</tissue>
    </source>
</reference>
<sequence length="218" mass="25295">MVCINRRHGTRWEREQKFVVFLCGLRRKKCRRAGKRYFQGMDRRTSKRTFLPITVLVGYCIVLSSAAIIPTLRNRLRKRDLSDQTFSNKQMNPFLSRPGSWDNQLPSITLHDWSSDVLPNGPPEDRGQRLLVQPVTRQFLFGSNDVSKKGLPGVPRLNSGMVDQSWLPDWPTNEEQDKRSIVVADDAAFREKSKMLTAMERQKWLNSYMQKLLVVNSN</sequence>
<evidence type="ECO:0000256" key="7">
    <source>
        <dbReference type="ARBA" id="ARBA00023320"/>
    </source>
</evidence>
<keyword evidence="9" id="KW-0812">Transmembrane</keyword>
<evidence type="ECO:0000256" key="2">
    <source>
        <dbReference type="ARBA" id="ARBA00006307"/>
    </source>
</evidence>
<keyword evidence="6" id="KW-0732">Signal</keyword>
<comment type="subcellular location">
    <subcellularLocation>
        <location evidence="1">Secreted</location>
    </subcellularLocation>
</comment>
<evidence type="ECO:0000256" key="9">
    <source>
        <dbReference type="SAM" id="Phobius"/>
    </source>
</evidence>
<dbReference type="InterPro" id="IPR029396">
    <property type="entry name" value="TIP39"/>
</dbReference>
<keyword evidence="10" id="KW-1185">Reference proteome</keyword>
<dbReference type="Proteomes" id="UP000186698">
    <property type="component" value="Chromosome 7S"/>
</dbReference>
<dbReference type="GeneID" id="108697991"/>
<protein>
    <recommendedName>
        <fullName evidence="3">Tuberoinfundibular peptide of 39 residues</fullName>
    </recommendedName>
    <alternativeName>
        <fullName evidence="8">Parathyroid hormone 2</fullName>
    </alternativeName>
</protein>
<evidence type="ECO:0000256" key="3">
    <source>
        <dbReference type="ARBA" id="ARBA00021831"/>
    </source>
</evidence>
<proteinExistence type="inferred from homology"/>
<dbReference type="GO" id="GO:0005576">
    <property type="term" value="C:extracellular region"/>
    <property type="evidence" value="ECO:0007669"/>
    <property type="project" value="UniProtKB-SubCell"/>
</dbReference>
<evidence type="ECO:0000256" key="8">
    <source>
        <dbReference type="ARBA" id="ARBA00030147"/>
    </source>
</evidence>
<keyword evidence="5" id="KW-0165">Cleavage on pair of basic residues</keyword>
<evidence type="ECO:0000256" key="1">
    <source>
        <dbReference type="ARBA" id="ARBA00004613"/>
    </source>
</evidence>
<dbReference type="PANTHER" id="PTHR28585">
    <property type="entry name" value="TUBEROINFUNDIBULAR PEPTIDE OF 39 RESIDUES"/>
    <property type="match status" value="1"/>
</dbReference>
<feature type="transmembrane region" description="Helical" evidence="9">
    <location>
        <begin position="50"/>
        <end position="69"/>
    </location>
</feature>
<dbReference type="Pfam" id="PF14980">
    <property type="entry name" value="TIP39"/>
    <property type="match status" value="1"/>
</dbReference>
<dbReference type="GO" id="GO:0007218">
    <property type="term" value="P:neuropeptide signaling pathway"/>
    <property type="evidence" value="ECO:0007669"/>
    <property type="project" value="UniProtKB-KW"/>
</dbReference>
<evidence type="ECO:0000256" key="6">
    <source>
        <dbReference type="ARBA" id="ARBA00022729"/>
    </source>
</evidence>
<dbReference type="AlphaFoldDB" id="A0A8J0TDS9"/>
<evidence type="ECO:0000313" key="11">
    <source>
        <dbReference type="RefSeq" id="XP_018083933.2"/>
    </source>
</evidence>
<accession>A0A8J0TDS9</accession>
<keyword evidence="9" id="KW-0472">Membrane</keyword>
<name>A0A8J0TDS9_XENLA</name>
<dbReference type="CTD" id="108697991"/>
<evidence type="ECO:0000256" key="5">
    <source>
        <dbReference type="ARBA" id="ARBA00022685"/>
    </source>
</evidence>
<evidence type="ECO:0000313" key="10">
    <source>
        <dbReference type="Proteomes" id="UP000186698"/>
    </source>
</evidence>
<keyword evidence="9" id="KW-1133">Transmembrane helix</keyword>
<organism evidence="10 11">
    <name type="scientific">Xenopus laevis</name>
    <name type="common">African clawed frog</name>
    <dbReference type="NCBI Taxonomy" id="8355"/>
    <lineage>
        <taxon>Eukaryota</taxon>
        <taxon>Metazoa</taxon>
        <taxon>Chordata</taxon>
        <taxon>Craniata</taxon>
        <taxon>Vertebrata</taxon>
        <taxon>Euteleostomi</taxon>
        <taxon>Amphibia</taxon>
        <taxon>Batrachia</taxon>
        <taxon>Anura</taxon>
        <taxon>Pipoidea</taxon>
        <taxon>Pipidae</taxon>
        <taxon>Xenopodinae</taxon>
        <taxon>Xenopus</taxon>
        <taxon>Xenopus</taxon>
    </lineage>
</organism>
<dbReference type="OrthoDB" id="9940245at2759"/>
<gene>
    <name evidence="11" type="primary">LOC108697991</name>
</gene>
<evidence type="ECO:0000256" key="4">
    <source>
        <dbReference type="ARBA" id="ARBA00022525"/>
    </source>
</evidence>
<keyword evidence="7" id="KW-0527">Neuropeptide</keyword>